<accession>A0A183IHA5</accession>
<reference evidence="7" key="1">
    <citation type="submission" date="2016-06" db="UniProtKB">
        <authorList>
            <consortium name="WormBaseParasite"/>
        </authorList>
    </citation>
    <scope>IDENTIFICATION</scope>
</reference>
<comment type="similarity">
    <text evidence="5">Belongs to the membrane-bound acyltransferase family. HHAT subfamily.</text>
</comment>
<feature type="transmembrane region" description="Helical" evidence="6">
    <location>
        <begin position="272"/>
        <end position="295"/>
    </location>
</feature>
<feature type="transmembrane region" description="Helical" evidence="6">
    <location>
        <begin position="188"/>
        <end position="209"/>
    </location>
</feature>
<evidence type="ECO:0000256" key="1">
    <source>
        <dbReference type="ARBA" id="ARBA00004141"/>
    </source>
</evidence>
<dbReference type="Pfam" id="PF03062">
    <property type="entry name" value="MBOAT"/>
    <property type="match status" value="1"/>
</dbReference>
<keyword evidence="4 6" id="KW-0472">Membrane</keyword>
<dbReference type="InterPro" id="IPR051085">
    <property type="entry name" value="MB_O-acyltransferase"/>
</dbReference>
<sequence length="479" mass="56241">LTLSLINLPLPRSYFLIWIAHSITAWLLVLKASVRYQHGDYEHYFPRGWFFLDRFMMDDSDFEWTHWTQKLPRCTAAFLVHSVLFSLVNLLLLTSMLLNAFVYGWIAVACAVAFMIVMLLPILLRRSLIVWCLDAVMLFVLISRWTPVHLSENQAYSLGVFLSYKLLQCTSFCLEKIDHPVRESSKEMLIQLMCYSFYIPYSTTLFVTFHEFGQQMHSRRPISETIRDASFLACRIAFWIVVCQLVLHFFYMHFMISDKWTLERLDLPTLAAVGYTVGQFFHMKYVCIFGLNAVFAKLDGMSPPWPPICISRVALYSRVWRYFDRGLYSFLRNHLYVRLASGRFKKVKRLSAALACFGFVWLWHGANMAFFYWCMMNLVEILIENLAYEFDRAFHILDRLSYAIGARNVRRLLAVLFVPCETLGIFAIIFFLGGFEAGETFLHRLLIDRSFHVQSSYLYLILLGYVFAHCCMDFWLTKH</sequence>
<keyword evidence="2 6" id="KW-0812">Transmembrane</keyword>
<comment type="subcellular location">
    <subcellularLocation>
        <location evidence="1">Membrane</location>
        <topology evidence="1">Multi-pass membrane protein</topology>
    </subcellularLocation>
</comment>
<feature type="transmembrane region" description="Helical" evidence="6">
    <location>
        <begin position="347"/>
        <end position="364"/>
    </location>
</feature>
<feature type="transmembrane region" description="Helical" evidence="6">
    <location>
        <begin position="102"/>
        <end position="121"/>
    </location>
</feature>
<name>A0A183IHA5_9BILA</name>
<evidence type="ECO:0000256" key="4">
    <source>
        <dbReference type="ARBA" id="ARBA00023136"/>
    </source>
</evidence>
<feature type="transmembrane region" description="Helical" evidence="6">
    <location>
        <begin position="128"/>
        <end position="146"/>
    </location>
</feature>
<feature type="transmembrane region" description="Helical" evidence="6">
    <location>
        <begin position="12"/>
        <end position="30"/>
    </location>
</feature>
<organism evidence="7">
    <name type="scientific">Soboliphyme baturini</name>
    <dbReference type="NCBI Taxonomy" id="241478"/>
    <lineage>
        <taxon>Eukaryota</taxon>
        <taxon>Metazoa</taxon>
        <taxon>Ecdysozoa</taxon>
        <taxon>Nematoda</taxon>
        <taxon>Enoplea</taxon>
        <taxon>Dorylaimia</taxon>
        <taxon>Dioctophymatida</taxon>
        <taxon>Dioctophymatoidea</taxon>
        <taxon>Soboliphymatidae</taxon>
        <taxon>Soboliphyme</taxon>
    </lineage>
</organism>
<feature type="transmembrane region" description="Helical" evidence="6">
    <location>
        <begin position="76"/>
        <end position="96"/>
    </location>
</feature>
<protein>
    <submittedName>
        <fullName evidence="7">Protein-cysteine N-palmitoyltransferase Rasp</fullName>
    </submittedName>
</protein>
<evidence type="ECO:0000256" key="5">
    <source>
        <dbReference type="ARBA" id="ARBA00038268"/>
    </source>
</evidence>
<dbReference type="PANTHER" id="PTHR13285:SF18">
    <property type="entry name" value="PROTEIN-CYSTEINE N-PALMITOYLTRANSFERASE RASP"/>
    <property type="match status" value="1"/>
</dbReference>
<dbReference type="AlphaFoldDB" id="A0A183IHA5"/>
<evidence type="ECO:0000256" key="6">
    <source>
        <dbReference type="SAM" id="Phobius"/>
    </source>
</evidence>
<keyword evidence="3 6" id="KW-1133">Transmembrane helix</keyword>
<dbReference type="PANTHER" id="PTHR13285">
    <property type="entry name" value="ACYLTRANSFERASE"/>
    <property type="match status" value="1"/>
</dbReference>
<evidence type="ECO:0000256" key="3">
    <source>
        <dbReference type="ARBA" id="ARBA00022989"/>
    </source>
</evidence>
<dbReference type="InterPro" id="IPR004299">
    <property type="entry name" value="MBOAT_fam"/>
</dbReference>
<feature type="transmembrane region" description="Helical" evidence="6">
    <location>
        <begin position="455"/>
        <end position="476"/>
    </location>
</feature>
<dbReference type="WBParaSite" id="SBAD_0000314401-mRNA-1">
    <property type="protein sequence ID" value="SBAD_0000314401-mRNA-1"/>
    <property type="gene ID" value="SBAD_0000314401"/>
</dbReference>
<dbReference type="GO" id="GO:0005783">
    <property type="term" value="C:endoplasmic reticulum"/>
    <property type="evidence" value="ECO:0007669"/>
    <property type="project" value="TreeGrafter"/>
</dbReference>
<evidence type="ECO:0000256" key="2">
    <source>
        <dbReference type="ARBA" id="ARBA00022692"/>
    </source>
</evidence>
<dbReference type="GO" id="GO:0016020">
    <property type="term" value="C:membrane"/>
    <property type="evidence" value="ECO:0007669"/>
    <property type="project" value="UniProtKB-SubCell"/>
</dbReference>
<proteinExistence type="inferred from homology"/>
<feature type="transmembrane region" description="Helical" evidence="6">
    <location>
        <begin position="412"/>
        <end position="435"/>
    </location>
</feature>
<dbReference type="GO" id="GO:0016409">
    <property type="term" value="F:palmitoyltransferase activity"/>
    <property type="evidence" value="ECO:0007669"/>
    <property type="project" value="TreeGrafter"/>
</dbReference>
<feature type="transmembrane region" description="Helical" evidence="6">
    <location>
        <begin position="230"/>
        <end position="252"/>
    </location>
</feature>
<evidence type="ECO:0000313" key="7">
    <source>
        <dbReference type="WBParaSite" id="SBAD_0000314401-mRNA-1"/>
    </source>
</evidence>